<feature type="compositionally biased region" description="Polar residues" evidence="1">
    <location>
        <begin position="38"/>
        <end position="48"/>
    </location>
</feature>
<evidence type="ECO:0008006" key="5">
    <source>
        <dbReference type="Google" id="ProtNLM"/>
    </source>
</evidence>
<keyword evidence="4" id="KW-1185">Reference proteome</keyword>
<dbReference type="EMBL" id="CP064955">
    <property type="protein sequence ID" value="QPK84110.1"/>
    <property type="molecule type" value="Genomic_DNA"/>
</dbReference>
<sequence>MRKSLTAAATALALVATAVPAVAQSDNAESSVEGFGTDTYQNLSSESEGAQEARETVQSSNWMGKALGSSENDTPVLDAWVSGSSLPNSLNPVDLANREIVASSKLFSGDVVLSAQGSSELTGSYFIWGLIVLAIGQAIELVMRGLRLVQ</sequence>
<dbReference type="Proteomes" id="UP000594586">
    <property type="component" value="Chromosome"/>
</dbReference>
<feature type="chain" id="PRO_5032414031" description="Secreted protein" evidence="2">
    <location>
        <begin position="24"/>
        <end position="150"/>
    </location>
</feature>
<evidence type="ECO:0000256" key="1">
    <source>
        <dbReference type="SAM" id="MobiDB-lite"/>
    </source>
</evidence>
<name>A0A7T0KNU8_9CORY</name>
<organism evidence="3 4">
    <name type="scientific">Corynebacterium qintianiae</name>
    <dbReference type="NCBI Taxonomy" id="2709392"/>
    <lineage>
        <taxon>Bacteria</taxon>
        <taxon>Bacillati</taxon>
        <taxon>Actinomycetota</taxon>
        <taxon>Actinomycetes</taxon>
        <taxon>Mycobacteriales</taxon>
        <taxon>Corynebacteriaceae</taxon>
        <taxon>Corynebacterium</taxon>
    </lineage>
</organism>
<feature type="signal peptide" evidence="2">
    <location>
        <begin position="1"/>
        <end position="23"/>
    </location>
</feature>
<dbReference type="AlphaFoldDB" id="A0A7T0KNU8"/>
<proteinExistence type="predicted"/>
<evidence type="ECO:0000313" key="4">
    <source>
        <dbReference type="Proteomes" id="UP000594586"/>
    </source>
</evidence>
<evidence type="ECO:0000256" key="2">
    <source>
        <dbReference type="SAM" id="SignalP"/>
    </source>
</evidence>
<feature type="region of interest" description="Disordered" evidence="1">
    <location>
        <begin position="26"/>
        <end position="65"/>
    </location>
</feature>
<keyword evidence="2" id="KW-0732">Signal</keyword>
<accession>A0A7T0KNU8</accession>
<dbReference type="RefSeq" id="WP_165004728.1">
    <property type="nucleotide sequence ID" value="NZ_CP064955.1"/>
</dbReference>
<protein>
    <recommendedName>
        <fullName evidence="5">Secreted protein</fullName>
    </recommendedName>
</protein>
<gene>
    <name evidence="3" type="ORF">G7Y29_04905</name>
</gene>
<evidence type="ECO:0000313" key="3">
    <source>
        <dbReference type="EMBL" id="QPK84110.1"/>
    </source>
</evidence>
<reference evidence="3 4" key="1">
    <citation type="submission" date="2020-11" db="EMBL/GenBank/DDBJ databases">
        <title>Corynebacterium sp. MC1420.</title>
        <authorList>
            <person name="Zhou J."/>
        </authorList>
    </citation>
    <scope>NUCLEOTIDE SEQUENCE [LARGE SCALE GENOMIC DNA]</scope>
    <source>
        <strain evidence="3 4">MC1420</strain>
    </source>
</reference>
<dbReference type="KEGG" id="cqn:G7Y29_04905"/>